<keyword evidence="12" id="KW-1185">Reference proteome</keyword>
<dbReference type="GO" id="GO:0005783">
    <property type="term" value="C:endoplasmic reticulum"/>
    <property type="evidence" value="ECO:0007669"/>
    <property type="project" value="UniProtKB-SubCell"/>
</dbReference>
<feature type="compositionally biased region" description="Basic and acidic residues" evidence="8">
    <location>
        <begin position="21"/>
        <end position="30"/>
    </location>
</feature>
<evidence type="ECO:0000256" key="7">
    <source>
        <dbReference type="ARBA" id="ARBA00023136"/>
    </source>
</evidence>
<dbReference type="InterPro" id="IPR007751">
    <property type="entry name" value="DUF676_lipase-like"/>
</dbReference>
<dbReference type="SUPFAM" id="SSF53474">
    <property type="entry name" value="alpha/beta-Hydrolases"/>
    <property type="match status" value="1"/>
</dbReference>
<dbReference type="Pfam" id="PF17106">
    <property type="entry name" value="NACHT_sigma"/>
    <property type="match status" value="1"/>
</dbReference>
<organism evidence="11 12">
    <name type="scientific">Microdochium trichocladiopsis</name>
    <dbReference type="NCBI Taxonomy" id="1682393"/>
    <lineage>
        <taxon>Eukaryota</taxon>
        <taxon>Fungi</taxon>
        <taxon>Dikarya</taxon>
        <taxon>Ascomycota</taxon>
        <taxon>Pezizomycotina</taxon>
        <taxon>Sordariomycetes</taxon>
        <taxon>Xylariomycetidae</taxon>
        <taxon>Xylariales</taxon>
        <taxon>Microdochiaceae</taxon>
        <taxon>Microdochium</taxon>
    </lineage>
</organism>
<feature type="region of interest" description="Disordered" evidence="8">
    <location>
        <begin position="15"/>
        <end position="49"/>
    </location>
</feature>
<evidence type="ECO:0000256" key="4">
    <source>
        <dbReference type="ARBA" id="ARBA00007920"/>
    </source>
</evidence>
<proteinExistence type="inferred from homology"/>
<keyword evidence="6" id="KW-0496">Mitochondrion</keyword>
<dbReference type="EMBL" id="JAGTJQ010000015">
    <property type="protein sequence ID" value="KAH7012311.1"/>
    <property type="molecule type" value="Genomic_DNA"/>
</dbReference>
<dbReference type="PANTHER" id="PTHR48182:SF2">
    <property type="entry name" value="PROTEIN SERAC1"/>
    <property type="match status" value="1"/>
</dbReference>
<dbReference type="InterPro" id="IPR052374">
    <property type="entry name" value="SERAC1"/>
</dbReference>
<dbReference type="GO" id="GO:0005739">
    <property type="term" value="C:mitochondrion"/>
    <property type="evidence" value="ECO:0007669"/>
    <property type="project" value="UniProtKB-SubCell"/>
</dbReference>
<protein>
    <submittedName>
        <fullName evidence="11">Alpha/Beta hydrolase protein</fullName>
    </submittedName>
</protein>
<keyword evidence="5" id="KW-0256">Endoplasmic reticulum</keyword>
<evidence type="ECO:0000259" key="9">
    <source>
        <dbReference type="Pfam" id="PF05057"/>
    </source>
</evidence>
<feature type="domain" description="NACHT-NTPase sigma" evidence="10">
    <location>
        <begin position="337"/>
        <end position="378"/>
    </location>
</feature>
<comment type="similarity">
    <text evidence="4">Belongs to the putative lipase ROG1 family.</text>
</comment>
<keyword evidence="7" id="KW-0472">Membrane</keyword>
<dbReference type="GeneID" id="70192561"/>
<dbReference type="PANTHER" id="PTHR48182">
    <property type="entry name" value="PROTEIN SERAC1"/>
    <property type="match status" value="1"/>
</dbReference>
<gene>
    <name evidence="11" type="ORF">B0I36DRAFT_55432</name>
</gene>
<evidence type="ECO:0000256" key="1">
    <source>
        <dbReference type="ARBA" id="ARBA00004173"/>
    </source>
</evidence>
<feature type="compositionally biased region" description="Polar residues" evidence="8">
    <location>
        <begin position="314"/>
        <end position="325"/>
    </location>
</feature>
<evidence type="ECO:0000256" key="2">
    <source>
        <dbReference type="ARBA" id="ARBA00004240"/>
    </source>
</evidence>
<dbReference type="InterPro" id="IPR029058">
    <property type="entry name" value="AB_hydrolase_fold"/>
</dbReference>
<sequence>MRRLRAMFTLRKQRLTGVDSPEIHHQETSRDQNPPSPPSCHETDPSPPLPYGVEVLHDCRDATIDICFVHGLTGNRDSTWTAEKQSRPWPATLLPPELSKARILTYGYDAYIVRNSVASTNGLTEHANNLLNDLTTDRTRSNASSRPLVFVAHSLGGIVCKEAILRSQNNAGPHLRGIFDCTKGIVFMGTPHRGSWMADWARIPASALGIVKSTNKSLLNILQTDDKYLRSVQDRFWSMVREQQKAGRDLEVTFFFEELPLPVVGKVVSQDSATLEGYNAFSIYANHSDMVKFGSADDNGFKRVLGELTRWESQFRNSPASQPTRSRGEAQIEKPANSSFNSYGPGDQFNAPGGTQNISKGSGNQFPGATFSGSVQFG</sequence>
<evidence type="ECO:0000256" key="6">
    <source>
        <dbReference type="ARBA" id="ARBA00023128"/>
    </source>
</evidence>
<evidence type="ECO:0000256" key="3">
    <source>
        <dbReference type="ARBA" id="ARBA00004370"/>
    </source>
</evidence>
<dbReference type="GO" id="GO:0016787">
    <property type="term" value="F:hydrolase activity"/>
    <property type="evidence" value="ECO:0007669"/>
    <property type="project" value="UniProtKB-KW"/>
</dbReference>
<evidence type="ECO:0000259" key="10">
    <source>
        <dbReference type="Pfam" id="PF17106"/>
    </source>
</evidence>
<dbReference type="OrthoDB" id="7464126at2759"/>
<comment type="caution">
    <text evidence="11">The sequence shown here is derived from an EMBL/GenBank/DDBJ whole genome shotgun (WGS) entry which is preliminary data.</text>
</comment>
<evidence type="ECO:0000256" key="8">
    <source>
        <dbReference type="SAM" id="MobiDB-lite"/>
    </source>
</evidence>
<keyword evidence="11" id="KW-0378">Hydrolase</keyword>
<name>A0A9P8XR70_9PEZI</name>
<dbReference type="AlphaFoldDB" id="A0A9P8XR70"/>
<dbReference type="Pfam" id="PF05057">
    <property type="entry name" value="DUF676"/>
    <property type="match status" value="1"/>
</dbReference>
<feature type="compositionally biased region" description="Polar residues" evidence="8">
    <location>
        <begin position="353"/>
        <end position="378"/>
    </location>
</feature>
<dbReference type="GO" id="GO:0016020">
    <property type="term" value="C:membrane"/>
    <property type="evidence" value="ECO:0007669"/>
    <property type="project" value="UniProtKB-SubCell"/>
</dbReference>
<comment type="subcellular location">
    <subcellularLocation>
        <location evidence="2">Endoplasmic reticulum</location>
    </subcellularLocation>
    <subcellularLocation>
        <location evidence="3">Membrane</location>
    </subcellularLocation>
    <subcellularLocation>
        <location evidence="1">Mitochondrion</location>
    </subcellularLocation>
</comment>
<evidence type="ECO:0000313" key="12">
    <source>
        <dbReference type="Proteomes" id="UP000756346"/>
    </source>
</evidence>
<dbReference type="Proteomes" id="UP000756346">
    <property type="component" value="Unassembled WGS sequence"/>
</dbReference>
<dbReference type="RefSeq" id="XP_046004687.1">
    <property type="nucleotide sequence ID" value="XM_046163015.1"/>
</dbReference>
<reference evidence="11" key="1">
    <citation type="journal article" date="2021" name="Nat. Commun.">
        <title>Genetic determinants of endophytism in the Arabidopsis root mycobiome.</title>
        <authorList>
            <person name="Mesny F."/>
            <person name="Miyauchi S."/>
            <person name="Thiergart T."/>
            <person name="Pickel B."/>
            <person name="Atanasova L."/>
            <person name="Karlsson M."/>
            <person name="Huettel B."/>
            <person name="Barry K.W."/>
            <person name="Haridas S."/>
            <person name="Chen C."/>
            <person name="Bauer D."/>
            <person name="Andreopoulos W."/>
            <person name="Pangilinan J."/>
            <person name="LaButti K."/>
            <person name="Riley R."/>
            <person name="Lipzen A."/>
            <person name="Clum A."/>
            <person name="Drula E."/>
            <person name="Henrissat B."/>
            <person name="Kohler A."/>
            <person name="Grigoriev I.V."/>
            <person name="Martin F.M."/>
            <person name="Hacquard S."/>
        </authorList>
    </citation>
    <scope>NUCLEOTIDE SEQUENCE</scope>
    <source>
        <strain evidence="11">MPI-CAGE-CH-0230</strain>
    </source>
</reference>
<feature type="region of interest" description="Disordered" evidence="8">
    <location>
        <begin position="314"/>
        <end position="378"/>
    </location>
</feature>
<dbReference type="InterPro" id="IPR031353">
    <property type="entry name" value="NACHT_sigma"/>
</dbReference>
<evidence type="ECO:0000313" key="11">
    <source>
        <dbReference type="EMBL" id="KAH7012311.1"/>
    </source>
</evidence>
<feature type="domain" description="DUF676" evidence="9">
    <location>
        <begin position="67"/>
        <end position="200"/>
    </location>
</feature>
<evidence type="ECO:0000256" key="5">
    <source>
        <dbReference type="ARBA" id="ARBA00022824"/>
    </source>
</evidence>
<dbReference type="Gene3D" id="3.40.50.1820">
    <property type="entry name" value="alpha/beta hydrolase"/>
    <property type="match status" value="1"/>
</dbReference>
<accession>A0A9P8XR70</accession>